<dbReference type="Proteomes" id="UP000563523">
    <property type="component" value="Unassembled WGS sequence"/>
</dbReference>
<evidence type="ECO:0000313" key="1">
    <source>
        <dbReference type="EMBL" id="NVY96181.1"/>
    </source>
</evidence>
<accession>A0A850R2D8</accession>
<comment type="caution">
    <text evidence="1">The sequence shown here is derived from an EMBL/GenBank/DDBJ whole genome shotgun (WGS) entry which is preliminary data.</text>
</comment>
<dbReference type="AlphaFoldDB" id="A0A850R2D8"/>
<protein>
    <recommendedName>
        <fullName evidence="3">Thiopeptide-type bacteriocin biosynthesis domain-containing protein</fullName>
    </recommendedName>
</protein>
<proteinExistence type="predicted"/>
<evidence type="ECO:0008006" key="3">
    <source>
        <dbReference type="Google" id="ProtNLM"/>
    </source>
</evidence>
<sequence length="341" mass="40834">MIAKYTINLNVQTEYKNFFIINYLIPVLQMYRKEGYELFLFRTVENGPVINIFINNIEERKTSEILKELRNKLILFKKEHLGKLHENDIYMREMKNINKMNRLKSNNKFHNFSVNLEELNRINRRGEYRSVSDQETINRWLFKNGYLIEKTICILSRYNRFDKRVFLTSLFIFISEQLDHISLLGYLSFKSHYLGFMSFNKKMKIIHQQLIKDYPKISKRFELNFDSQDGCYITLDSDLNKLQKEWQTVLKDFYNKASKSKTNKASILQVLAMVRFSNLSGFHSDVFQVRNLSFYRSEQFQIYRKLVNLAYMILPSIGLNTVDRIQSAFFTVEIIEGEMEC</sequence>
<evidence type="ECO:0000313" key="2">
    <source>
        <dbReference type="Proteomes" id="UP000563523"/>
    </source>
</evidence>
<dbReference type="EMBL" id="JABZEC010000002">
    <property type="protein sequence ID" value="NVY96181.1"/>
    <property type="molecule type" value="Genomic_DNA"/>
</dbReference>
<keyword evidence="2" id="KW-1185">Reference proteome</keyword>
<reference evidence="1 2" key="1">
    <citation type="submission" date="2020-06" db="EMBL/GenBank/DDBJ databases">
        <authorList>
            <person name="Kang J."/>
        </authorList>
    </citation>
    <scope>NUCLEOTIDE SEQUENCE [LARGE SCALE GENOMIC DNA]</scope>
    <source>
        <strain evidence="1 2">DCY120</strain>
    </source>
</reference>
<name>A0A850R2D8_9LACO</name>
<gene>
    <name evidence="1" type="ORF">HU830_03190</name>
</gene>
<organism evidence="1 2">
    <name type="scientific">Bombilactobacillus apium</name>
    <dbReference type="NCBI Taxonomy" id="2675299"/>
    <lineage>
        <taxon>Bacteria</taxon>
        <taxon>Bacillati</taxon>
        <taxon>Bacillota</taxon>
        <taxon>Bacilli</taxon>
        <taxon>Lactobacillales</taxon>
        <taxon>Lactobacillaceae</taxon>
        <taxon>Bombilactobacillus</taxon>
    </lineage>
</organism>
<dbReference type="RefSeq" id="WP_176942338.1">
    <property type="nucleotide sequence ID" value="NZ_JABZEC010000002.1"/>
</dbReference>